<feature type="domain" description="B30.2/SPRY" evidence="5">
    <location>
        <begin position="1"/>
        <end position="136"/>
    </location>
</feature>
<dbReference type="Pfam" id="PF00622">
    <property type="entry name" value="SPRY"/>
    <property type="match status" value="1"/>
</dbReference>
<dbReference type="EMBL" id="JAHRHJ020000011">
    <property type="protein sequence ID" value="KAH9296477.1"/>
    <property type="molecule type" value="Genomic_DNA"/>
</dbReference>
<keyword evidence="2" id="KW-0863">Zinc-finger</keyword>
<dbReference type="InterPro" id="IPR003877">
    <property type="entry name" value="SPRY_dom"/>
</dbReference>
<organism evidence="6 7">
    <name type="scientific">Taxus chinensis</name>
    <name type="common">Chinese yew</name>
    <name type="synonym">Taxus wallichiana var. chinensis</name>
    <dbReference type="NCBI Taxonomy" id="29808"/>
    <lineage>
        <taxon>Eukaryota</taxon>
        <taxon>Viridiplantae</taxon>
        <taxon>Streptophyta</taxon>
        <taxon>Embryophyta</taxon>
        <taxon>Tracheophyta</taxon>
        <taxon>Spermatophyta</taxon>
        <taxon>Pinopsida</taxon>
        <taxon>Pinidae</taxon>
        <taxon>Conifers II</taxon>
        <taxon>Cupressales</taxon>
        <taxon>Taxaceae</taxon>
        <taxon>Taxus</taxon>
    </lineage>
</organism>
<dbReference type="GO" id="GO:0008270">
    <property type="term" value="F:zinc ion binding"/>
    <property type="evidence" value="ECO:0007669"/>
    <property type="project" value="UniProtKB-KW"/>
</dbReference>
<evidence type="ECO:0000256" key="1">
    <source>
        <dbReference type="ARBA" id="ARBA00022723"/>
    </source>
</evidence>
<dbReference type="AlphaFoldDB" id="A0AA38C9I9"/>
<dbReference type="OMA" id="CPFTRHE"/>
<dbReference type="PANTHER" id="PTHR13363">
    <property type="entry name" value="RING FINGER AND SRY DOMAIN-CONTAINING"/>
    <property type="match status" value="1"/>
</dbReference>
<evidence type="ECO:0000313" key="7">
    <source>
        <dbReference type="Proteomes" id="UP000824469"/>
    </source>
</evidence>
<dbReference type="SMART" id="SM00449">
    <property type="entry name" value="SPRY"/>
    <property type="match status" value="1"/>
</dbReference>
<gene>
    <name evidence="6" type="ORF">KI387_040065</name>
</gene>
<feature type="non-terminal residue" evidence="6">
    <location>
        <position position="652"/>
    </location>
</feature>
<feature type="compositionally biased region" description="Basic and acidic residues" evidence="4">
    <location>
        <begin position="588"/>
        <end position="603"/>
    </location>
</feature>
<reference evidence="6 7" key="1">
    <citation type="journal article" date="2021" name="Nat. Plants">
        <title>The Taxus genome provides insights into paclitaxel biosynthesis.</title>
        <authorList>
            <person name="Xiong X."/>
            <person name="Gou J."/>
            <person name="Liao Q."/>
            <person name="Li Y."/>
            <person name="Zhou Q."/>
            <person name="Bi G."/>
            <person name="Li C."/>
            <person name="Du R."/>
            <person name="Wang X."/>
            <person name="Sun T."/>
            <person name="Guo L."/>
            <person name="Liang H."/>
            <person name="Lu P."/>
            <person name="Wu Y."/>
            <person name="Zhang Z."/>
            <person name="Ro D.K."/>
            <person name="Shang Y."/>
            <person name="Huang S."/>
            <person name="Yan J."/>
        </authorList>
    </citation>
    <scope>NUCLEOTIDE SEQUENCE [LARGE SCALE GENOMIC DNA]</scope>
    <source>
        <strain evidence="6">Ta-2019</strain>
    </source>
</reference>
<evidence type="ECO:0000256" key="2">
    <source>
        <dbReference type="ARBA" id="ARBA00022771"/>
    </source>
</evidence>
<dbReference type="PANTHER" id="PTHR13363:SF5">
    <property type="entry name" value="E3 UBIQUITIN-PROTEIN LIGASE RNF123"/>
    <property type="match status" value="1"/>
</dbReference>
<dbReference type="SUPFAM" id="SSF49899">
    <property type="entry name" value="Concanavalin A-like lectins/glucanases"/>
    <property type="match status" value="1"/>
</dbReference>
<feature type="region of interest" description="Disordered" evidence="4">
    <location>
        <begin position="571"/>
        <end position="619"/>
    </location>
</feature>
<accession>A0AA38C9I9</accession>
<dbReference type="GO" id="GO:0005737">
    <property type="term" value="C:cytoplasm"/>
    <property type="evidence" value="ECO:0007669"/>
    <property type="project" value="TreeGrafter"/>
</dbReference>
<dbReference type="InterPro" id="IPR043136">
    <property type="entry name" value="B30.2/SPRY_sf"/>
</dbReference>
<name>A0AA38C9I9_TAXCH</name>
<protein>
    <recommendedName>
        <fullName evidence="5">B30.2/SPRY domain-containing protein</fullName>
    </recommendedName>
</protein>
<comment type="caution">
    <text evidence="6">The sequence shown here is derived from an EMBL/GenBank/DDBJ whole genome shotgun (WGS) entry which is preliminary data.</text>
</comment>
<dbReference type="GO" id="GO:0004842">
    <property type="term" value="F:ubiquitin-protein transferase activity"/>
    <property type="evidence" value="ECO:0007669"/>
    <property type="project" value="InterPro"/>
</dbReference>
<keyword evidence="7" id="KW-1185">Reference proteome</keyword>
<keyword evidence="1" id="KW-0479">Metal-binding</keyword>
<dbReference type="InterPro" id="IPR045129">
    <property type="entry name" value="RNF123/RKP/RSPRY1"/>
</dbReference>
<dbReference type="Gene3D" id="2.60.120.920">
    <property type="match status" value="1"/>
</dbReference>
<dbReference type="Proteomes" id="UP000824469">
    <property type="component" value="Unassembled WGS sequence"/>
</dbReference>
<evidence type="ECO:0000313" key="6">
    <source>
        <dbReference type="EMBL" id="KAH9296477.1"/>
    </source>
</evidence>
<evidence type="ECO:0000256" key="4">
    <source>
        <dbReference type="SAM" id="MobiDB-lite"/>
    </source>
</evidence>
<evidence type="ECO:0000256" key="3">
    <source>
        <dbReference type="ARBA" id="ARBA00022833"/>
    </source>
</evidence>
<dbReference type="GO" id="GO:0051603">
    <property type="term" value="P:proteolysis involved in protein catabolic process"/>
    <property type="evidence" value="ECO:0007669"/>
    <property type="project" value="TreeGrafter"/>
</dbReference>
<evidence type="ECO:0000259" key="5">
    <source>
        <dbReference type="PROSITE" id="PS50188"/>
    </source>
</evidence>
<sequence>MFSSARANACVWKGKWMYEVTLETAGIQQLGWATLTCPFTRHEGVGDDDDSYSYDGRRIRKWNKDSQTYGQLWVVGDVIGCCINLDANEISFYRNGLTLGVAFHGVRKLKPEPGYFPAISLSQGERCDLNFGSRPFKYPIKDFLAIQAPPMIKDGEDVAFISEMATYLLKCLSRLVKLRNHYPSTSTSVEKLRRFKRFTLHAEFLNPIGKEICQHFFSLLDGDPGTKEYVVWSALVPFLMETFGIQAPHDGASLDMVMDLLLPFTEFNELIIPVMQALAYRCKTSPIVLIDCPYTGSYPYLALACHVLRREEIMICWCQSADFESLMEGLLSRKGPNKQDLQVLMPSVWWPGFREDFSSESNMRQTTLALARAISKVEEMQWELCRLLIHFSPSSLSQPLGSVFRTFLQSLIWKNRGADRNIPPPGLSNNAVLVSVYTVLLRFLSEGFGMDEVCDLMKGPMVKADGGVGFLHRRGKRSFPIGLFLKADKHRIDFSRLGGTYTHLFKTHPTQDEDLKEIEWDEGFMESEESKITHSTRKKPSCCSGTTATFMSSGKNPVKFVSKCSSSHGNAIQERETNVSTDCGTRNYDNEIVDKPSSSEHSDSGLSYQSIQHNKKTEPRLTQGLSGALREEELFDTMVLLYHLGLAPNFKQ</sequence>
<dbReference type="InterPro" id="IPR001870">
    <property type="entry name" value="B30.2/SPRY"/>
</dbReference>
<proteinExistence type="predicted"/>
<keyword evidence="3" id="KW-0862">Zinc</keyword>
<dbReference type="PROSITE" id="PS50188">
    <property type="entry name" value="B302_SPRY"/>
    <property type="match status" value="1"/>
</dbReference>
<dbReference type="InterPro" id="IPR013320">
    <property type="entry name" value="ConA-like_dom_sf"/>
</dbReference>
<dbReference type="FunFam" id="2.60.120.920:FF:000053">
    <property type="entry name" value="E3 ubiquitin-protein ligase RKP"/>
    <property type="match status" value="1"/>
</dbReference>